<name>A0A024GU76_9STRA</name>
<gene>
    <name evidence="1" type="ORF">BN9_122730</name>
</gene>
<sequence>MLCLALAYYSTIYAFAPWKGDRKTLLYSVVGHAENECDLFFVVLVTLIIDHMNVDKGDCRHHQGEQQTDASSVSSVPSVASCTVSSYKVSAKIIRNYSSPLMLDSSSGGKSCESTIVFTNHVYCCYPRRYVRCVKPTWSEAWNLYRSDYLHRNANIAFLFYTAFYKLGKDARRIVLPICIAKFRYEKASTLEQEREKSFINFTSALTQ</sequence>
<organism evidence="1 2">
    <name type="scientific">Albugo candida</name>
    <dbReference type="NCBI Taxonomy" id="65357"/>
    <lineage>
        <taxon>Eukaryota</taxon>
        <taxon>Sar</taxon>
        <taxon>Stramenopiles</taxon>
        <taxon>Oomycota</taxon>
        <taxon>Peronosporomycetes</taxon>
        <taxon>Albuginales</taxon>
        <taxon>Albuginaceae</taxon>
        <taxon>Albugo</taxon>
    </lineage>
</organism>
<dbReference type="InParanoid" id="A0A024GU76"/>
<protein>
    <submittedName>
        <fullName evidence="1">Uncharacterized protein</fullName>
    </submittedName>
</protein>
<dbReference type="EMBL" id="CAIX01000520">
    <property type="protein sequence ID" value="CCI50479.1"/>
    <property type="molecule type" value="Genomic_DNA"/>
</dbReference>
<accession>A0A024GU76</accession>
<evidence type="ECO:0000313" key="1">
    <source>
        <dbReference type="EMBL" id="CCI50479.1"/>
    </source>
</evidence>
<comment type="caution">
    <text evidence="1">The sequence shown here is derived from an EMBL/GenBank/DDBJ whole genome shotgun (WGS) entry which is preliminary data.</text>
</comment>
<dbReference type="AlphaFoldDB" id="A0A024GU76"/>
<reference evidence="1 2" key="1">
    <citation type="submission" date="2012-05" db="EMBL/GenBank/DDBJ databases">
        <title>Recombination and specialization in a pathogen metapopulation.</title>
        <authorList>
            <person name="Gardiner A."/>
            <person name="Kemen E."/>
            <person name="Schultz-Larsen T."/>
            <person name="MacLean D."/>
            <person name="Van Oosterhout C."/>
            <person name="Jones J.D.G."/>
        </authorList>
    </citation>
    <scope>NUCLEOTIDE SEQUENCE [LARGE SCALE GENOMIC DNA]</scope>
    <source>
        <strain evidence="1 2">Ac Nc2</strain>
    </source>
</reference>
<keyword evidence="2" id="KW-1185">Reference proteome</keyword>
<evidence type="ECO:0000313" key="2">
    <source>
        <dbReference type="Proteomes" id="UP000053237"/>
    </source>
</evidence>
<dbReference type="Proteomes" id="UP000053237">
    <property type="component" value="Unassembled WGS sequence"/>
</dbReference>
<proteinExistence type="predicted"/>